<dbReference type="EC" id="4.1.1.65" evidence="11"/>
<dbReference type="PANTHER" id="PTHR35809:SF1">
    <property type="entry name" value="ARCHAETIDYLSERINE DECARBOXYLASE PROENZYME-RELATED"/>
    <property type="match status" value="1"/>
</dbReference>
<comment type="subcellular location">
    <subcellularLocation>
        <location evidence="11">Cell membrane</location>
        <topology evidence="11">Peripheral membrane protein</topology>
    </subcellularLocation>
</comment>
<feature type="region of interest" description="Disordered" evidence="12">
    <location>
        <begin position="1"/>
        <end position="31"/>
    </location>
</feature>
<sequence length="264" mass="27528">MDDSGRQNDVARRPKTGIDHAGAAGSADGGAITEHQTGLAHLVELIRHTVPTMHPAGVPFVAGPAAVAVLARRHRWIRTPATALALASATFFRHPTRVPPTLVGAVVAPADGEITIVDEAVPPADLGLGDLPLPRVSTFLSVFDVHVQRVPITGDVVSVVHTPGAFLSADLPAASFDNERTSMRIRTDFGVEIGVVQIAGLIARRIVCHRSAGDRVALGETYGLIRFGSRVDVYLPAGTVPQVLVGQRAVGAETVLATLPVGSA</sequence>
<evidence type="ECO:0000256" key="7">
    <source>
        <dbReference type="ARBA" id="ARBA00023209"/>
    </source>
</evidence>
<comment type="similarity">
    <text evidence="11">Belongs to the phosphatidylserine decarboxylase family. PSD-A subfamily.</text>
</comment>
<dbReference type="EMBL" id="BMCS01000001">
    <property type="protein sequence ID" value="GGF09641.1"/>
    <property type="molecule type" value="Genomic_DNA"/>
</dbReference>
<comment type="pathway">
    <text evidence="11">Phospholipid metabolism; phosphatidylethanolamine biosynthesis; phosphatidylethanolamine from CDP-diacylglycerol: step 2/2.</text>
</comment>
<keyword evidence="7 11" id="KW-0594">Phospholipid biosynthesis</keyword>
<evidence type="ECO:0000256" key="8">
    <source>
        <dbReference type="ARBA" id="ARBA00023239"/>
    </source>
</evidence>
<dbReference type="Proteomes" id="UP000632454">
    <property type="component" value="Unassembled WGS sequence"/>
</dbReference>
<keyword evidence="8 11" id="KW-0456">Lyase</keyword>
<feature type="compositionally biased region" description="Low complexity" evidence="12">
    <location>
        <begin position="19"/>
        <end position="31"/>
    </location>
</feature>
<comment type="function">
    <text evidence="11">Catalyzes the formation of phosphatidylethanolamine (PtdEtn) from phosphatidylserine (PtdSer).</text>
</comment>
<dbReference type="NCBIfam" id="NF003679">
    <property type="entry name" value="PRK05305.1-3"/>
    <property type="match status" value="1"/>
</dbReference>
<evidence type="ECO:0000256" key="2">
    <source>
        <dbReference type="ARBA" id="ARBA00022516"/>
    </source>
</evidence>
<keyword evidence="10 11" id="KW-0670">Pyruvate</keyword>
<reference evidence="14" key="1">
    <citation type="journal article" date="2019" name="Int. J. Syst. Evol. Microbiol.">
        <title>The Global Catalogue of Microorganisms (GCM) 10K type strain sequencing project: providing services to taxonomists for standard genome sequencing and annotation.</title>
        <authorList>
            <consortium name="The Broad Institute Genomics Platform"/>
            <consortium name="The Broad Institute Genome Sequencing Center for Infectious Disease"/>
            <person name="Wu L."/>
            <person name="Ma J."/>
        </authorList>
    </citation>
    <scope>NUCLEOTIDE SEQUENCE [LARGE SCALE GENOMIC DNA]</scope>
    <source>
        <strain evidence="14">CCM 7855</strain>
    </source>
</reference>
<evidence type="ECO:0000256" key="12">
    <source>
        <dbReference type="SAM" id="MobiDB-lite"/>
    </source>
</evidence>
<feature type="site" description="Cleavage (non-hydrolytic); by autocatalysis" evidence="11">
    <location>
        <begin position="228"/>
        <end position="229"/>
    </location>
</feature>
<keyword evidence="1 11" id="KW-1003">Cell membrane</keyword>
<evidence type="ECO:0000256" key="3">
    <source>
        <dbReference type="ARBA" id="ARBA00022793"/>
    </source>
</evidence>
<dbReference type="PANTHER" id="PTHR35809">
    <property type="entry name" value="ARCHAETIDYLSERINE DECARBOXYLASE PROENZYME-RELATED"/>
    <property type="match status" value="1"/>
</dbReference>
<organism evidence="13 14">
    <name type="scientific">Williamsia phyllosphaerae</name>
    <dbReference type="NCBI Taxonomy" id="885042"/>
    <lineage>
        <taxon>Bacteria</taxon>
        <taxon>Bacillati</taxon>
        <taxon>Actinomycetota</taxon>
        <taxon>Actinomycetes</taxon>
        <taxon>Mycobacteriales</taxon>
        <taxon>Nocardiaceae</taxon>
        <taxon>Williamsia</taxon>
    </lineage>
</organism>
<evidence type="ECO:0000256" key="10">
    <source>
        <dbReference type="ARBA" id="ARBA00023317"/>
    </source>
</evidence>
<dbReference type="InterPro" id="IPR003817">
    <property type="entry name" value="PS_Dcarbxylase"/>
</dbReference>
<keyword evidence="4 11" id="KW-0443">Lipid metabolism</keyword>
<comment type="catalytic activity">
    <reaction evidence="11">
        <text>a 1,2-diacyl-sn-glycero-3-phospho-L-serine + H(+) = a 1,2-diacyl-sn-glycero-3-phosphoethanolamine + CO2</text>
        <dbReference type="Rhea" id="RHEA:20828"/>
        <dbReference type="ChEBI" id="CHEBI:15378"/>
        <dbReference type="ChEBI" id="CHEBI:16526"/>
        <dbReference type="ChEBI" id="CHEBI:57262"/>
        <dbReference type="ChEBI" id="CHEBI:64612"/>
        <dbReference type="EC" id="4.1.1.65"/>
    </reaction>
</comment>
<feature type="active site" description="Schiff-base intermediate with substrate; via pyruvic acid" evidence="11">
    <location>
        <position position="229"/>
    </location>
</feature>
<evidence type="ECO:0000256" key="11">
    <source>
        <dbReference type="HAMAP-Rule" id="MF_00664"/>
    </source>
</evidence>
<feature type="chain" id="PRO_5044933916" description="Phosphatidylserine decarboxylase beta chain" evidence="11">
    <location>
        <begin position="1"/>
        <end position="228"/>
    </location>
</feature>
<keyword evidence="5 11" id="KW-0472">Membrane</keyword>
<comment type="subunit">
    <text evidence="11">Heterodimer of a large membrane-associated beta subunit and a small pyruvoyl-containing alpha subunit.</text>
</comment>
<comment type="PTM">
    <text evidence="11">Is synthesized initially as an inactive proenzyme. Formation of the active enzyme involves a self-maturation process in which the active site pyruvoyl group is generated from an internal serine residue via an autocatalytic post-translational modification. Two non-identical subunits are generated from the proenzyme in this reaction, and the pyruvate is formed at the N-terminus of the alpha chain, which is derived from the carboxyl end of the proenzyme. The post-translation cleavage follows an unusual pathway, termed non-hydrolytic serinolysis, in which the side chain hydroxyl group of the serine supplies its oxygen atom to form the C-terminus of the beta chain, while the remainder of the serine residue undergoes an oxidative deamination to produce ammonia and the pyruvoyl prosthetic group on the alpha chain.</text>
</comment>
<accession>A0ABQ1U5K1</accession>
<feature type="chain" id="PRO_5044933915" description="Phosphatidylserine decarboxylase alpha chain" evidence="11">
    <location>
        <begin position="229"/>
        <end position="264"/>
    </location>
</feature>
<proteinExistence type="inferred from homology"/>
<comment type="cofactor">
    <cofactor evidence="11">
        <name>pyruvate</name>
        <dbReference type="ChEBI" id="CHEBI:15361"/>
    </cofactor>
    <text evidence="11">Binds 1 pyruvoyl group covalently per subunit.</text>
</comment>
<keyword evidence="2 11" id="KW-0444">Lipid biosynthesis</keyword>
<keyword evidence="9 11" id="KW-1208">Phospholipid metabolism</keyword>
<keyword evidence="6 11" id="KW-0865">Zymogen</keyword>
<name>A0ABQ1U5K1_9NOCA</name>
<keyword evidence="3 11" id="KW-0210">Decarboxylase</keyword>
<dbReference type="HAMAP" id="MF_00664">
    <property type="entry name" value="PS_decarb_PSD_A"/>
    <property type="match status" value="1"/>
</dbReference>
<evidence type="ECO:0000256" key="5">
    <source>
        <dbReference type="ARBA" id="ARBA00023136"/>
    </source>
</evidence>
<evidence type="ECO:0000256" key="9">
    <source>
        <dbReference type="ARBA" id="ARBA00023264"/>
    </source>
</evidence>
<comment type="caution">
    <text evidence="13">The sequence shown here is derived from an EMBL/GenBank/DDBJ whole genome shotgun (WGS) entry which is preliminary data.</text>
</comment>
<evidence type="ECO:0000256" key="1">
    <source>
        <dbReference type="ARBA" id="ARBA00022475"/>
    </source>
</evidence>
<feature type="modified residue" description="Pyruvic acid (Ser); by autocatalysis" evidence="11">
    <location>
        <position position="229"/>
    </location>
</feature>
<dbReference type="InterPro" id="IPR033175">
    <property type="entry name" value="PSD-A"/>
</dbReference>
<protein>
    <recommendedName>
        <fullName evidence="11">Phosphatidylserine decarboxylase proenzyme</fullName>
        <ecNumber evidence="11">4.1.1.65</ecNumber>
    </recommendedName>
    <component>
        <recommendedName>
            <fullName evidence="11">Phosphatidylserine decarboxylase alpha chain</fullName>
        </recommendedName>
    </component>
    <component>
        <recommendedName>
            <fullName evidence="11">Phosphatidylserine decarboxylase beta chain</fullName>
        </recommendedName>
    </component>
</protein>
<evidence type="ECO:0000313" key="13">
    <source>
        <dbReference type="EMBL" id="GGF09641.1"/>
    </source>
</evidence>
<feature type="compositionally biased region" description="Basic and acidic residues" evidence="12">
    <location>
        <begin position="1"/>
        <end position="18"/>
    </location>
</feature>
<dbReference type="Pfam" id="PF02666">
    <property type="entry name" value="PS_Dcarbxylase"/>
    <property type="match status" value="1"/>
</dbReference>
<evidence type="ECO:0000313" key="14">
    <source>
        <dbReference type="Proteomes" id="UP000632454"/>
    </source>
</evidence>
<keyword evidence="14" id="KW-1185">Reference proteome</keyword>
<evidence type="ECO:0000256" key="6">
    <source>
        <dbReference type="ARBA" id="ARBA00023145"/>
    </source>
</evidence>
<gene>
    <name evidence="11 13" type="primary">psd</name>
    <name evidence="13" type="ORF">GCM10007298_01980</name>
</gene>
<evidence type="ECO:0000256" key="4">
    <source>
        <dbReference type="ARBA" id="ARBA00023098"/>
    </source>
</evidence>